<name>A0AAW0WC77_CHEQU</name>
<organism evidence="3 4">
    <name type="scientific">Cherax quadricarinatus</name>
    <name type="common">Australian red claw crayfish</name>
    <dbReference type="NCBI Taxonomy" id="27406"/>
    <lineage>
        <taxon>Eukaryota</taxon>
        <taxon>Metazoa</taxon>
        <taxon>Ecdysozoa</taxon>
        <taxon>Arthropoda</taxon>
        <taxon>Crustacea</taxon>
        <taxon>Multicrustacea</taxon>
        <taxon>Malacostraca</taxon>
        <taxon>Eumalacostraca</taxon>
        <taxon>Eucarida</taxon>
        <taxon>Decapoda</taxon>
        <taxon>Pleocyemata</taxon>
        <taxon>Astacidea</taxon>
        <taxon>Parastacoidea</taxon>
        <taxon>Parastacidae</taxon>
        <taxon>Cherax</taxon>
    </lineage>
</organism>
<protein>
    <recommendedName>
        <fullName evidence="2">Adipose-secreted signaling protein</fullName>
    </recommendedName>
</protein>
<reference evidence="3 4" key="1">
    <citation type="journal article" date="2024" name="BMC Genomics">
        <title>Genome assembly of redclaw crayfish (Cherax quadricarinatus) provides insights into its immune adaptation and hypoxia tolerance.</title>
        <authorList>
            <person name="Liu Z."/>
            <person name="Zheng J."/>
            <person name="Li H."/>
            <person name="Fang K."/>
            <person name="Wang S."/>
            <person name="He J."/>
            <person name="Zhou D."/>
            <person name="Weng S."/>
            <person name="Chi M."/>
            <person name="Gu Z."/>
            <person name="He J."/>
            <person name="Li F."/>
            <person name="Wang M."/>
        </authorList>
    </citation>
    <scope>NUCLEOTIDE SEQUENCE [LARGE SCALE GENOMIC DNA]</scope>
    <source>
        <strain evidence="3">ZL_2023a</strain>
    </source>
</reference>
<sequence length="177" mass="19589">MPIATMDKSGPNADVEMTVVSDDDTDKGHHVHFSEDTDELGNTAITIKEKAVGSDYEAHVGFLQLSHRYQISVILPLNDASDGYEIGDFRSVYCHAESLQEIKTGGLEVTFQLLAHKEKLMREKIILQRPTGGELKLTILARVLGKGKGTPMLRDCIKCISVEHDDESEASDWQGFT</sequence>
<comment type="caution">
    <text evidence="3">The sequence shown here is derived from an EMBL/GenBank/DDBJ whole genome shotgun (WGS) entry which is preliminary data.</text>
</comment>
<dbReference type="Proteomes" id="UP001445076">
    <property type="component" value="Unassembled WGS sequence"/>
</dbReference>
<proteinExistence type="inferred from homology"/>
<evidence type="ECO:0000313" key="3">
    <source>
        <dbReference type="EMBL" id="KAK8729705.1"/>
    </source>
</evidence>
<gene>
    <name evidence="3" type="ORF">OTU49_008280</name>
</gene>
<accession>A0AAW0WC77</accession>
<dbReference type="PANTHER" id="PTHR13287">
    <property type="entry name" value="ADIPOSE-SECRETED SIGNALING PROTEIN"/>
    <property type="match status" value="1"/>
</dbReference>
<comment type="similarity">
    <text evidence="1">Belongs to the ADISSP family.</text>
</comment>
<dbReference type="PANTHER" id="PTHR13287:SF2">
    <property type="entry name" value="ADIPOSE-SECRETED SIGNALING PROTEIN"/>
    <property type="match status" value="1"/>
</dbReference>
<evidence type="ECO:0000313" key="4">
    <source>
        <dbReference type="Proteomes" id="UP001445076"/>
    </source>
</evidence>
<evidence type="ECO:0000256" key="1">
    <source>
        <dbReference type="ARBA" id="ARBA00035018"/>
    </source>
</evidence>
<dbReference type="AlphaFoldDB" id="A0AAW0WC77"/>
<dbReference type="InterPro" id="IPR026794">
    <property type="entry name" value="ADISSP"/>
</dbReference>
<keyword evidence="4" id="KW-1185">Reference proteome</keyword>
<dbReference type="Pfam" id="PF15006">
    <property type="entry name" value="DUF4517"/>
    <property type="match status" value="1"/>
</dbReference>
<dbReference type="EMBL" id="JARKIK010000066">
    <property type="protein sequence ID" value="KAK8729705.1"/>
    <property type="molecule type" value="Genomic_DNA"/>
</dbReference>
<evidence type="ECO:0000256" key="2">
    <source>
        <dbReference type="ARBA" id="ARBA00035300"/>
    </source>
</evidence>